<protein>
    <recommendedName>
        <fullName evidence="1">DUF7698 domain-containing protein</fullName>
    </recommendedName>
</protein>
<proteinExistence type="predicted"/>
<accession>A0A1Q9JK70</accession>
<dbReference type="Pfam" id="PF24753">
    <property type="entry name" value="DUF7698"/>
    <property type="match status" value="1"/>
</dbReference>
<evidence type="ECO:0000313" key="2">
    <source>
        <dbReference type="EMBL" id="OLR56603.1"/>
    </source>
</evidence>
<organism evidence="2 3">
    <name type="scientific">Hornefia porci</name>
    <dbReference type="NCBI Taxonomy" id="2652292"/>
    <lineage>
        <taxon>Bacteria</taxon>
        <taxon>Bacillati</taxon>
        <taxon>Bacillota</taxon>
        <taxon>Clostridia</taxon>
        <taxon>Peptostreptococcales</taxon>
        <taxon>Anaerovoracaceae</taxon>
        <taxon>Hornefia</taxon>
    </lineage>
</organism>
<dbReference type="Proteomes" id="UP000187404">
    <property type="component" value="Unassembled WGS sequence"/>
</dbReference>
<reference evidence="2 3" key="1">
    <citation type="journal article" date="2016" name="Appl. Environ. Microbiol.">
        <title>Function and Phylogeny of Bacterial Butyryl Coenzyme A:Acetate Transferases and Their Diversity in the Proximal Colon of Swine.</title>
        <authorList>
            <person name="Trachsel J."/>
            <person name="Bayles D.O."/>
            <person name="Looft T."/>
            <person name="Levine U.Y."/>
            <person name="Allen H.K."/>
        </authorList>
    </citation>
    <scope>NUCLEOTIDE SEQUENCE [LARGE SCALE GENOMIC DNA]</scope>
    <source>
        <strain evidence="2 3">68-3-10</strain>
    </source>
</reference>
<evidence type="ECO:0000313" key="3">
    <source>
        <dbReference type="Proteomes" id="UP000187404"/>
    </source>
</evidence>
<evidence type="ECO:0000259" key="1">
    <source>
        <dbReference type="Pfam" id="PF24753"/>
    </source>
</evidence>
<dbReference type="InterPro" id="IPR056115">
    <property type="entry name" value="DUF7698"/>
</dbReference>
<dbReference type="OrthoDB" id="1701804at2"/>
<sequence length="121" mass="13710">MKYTIEAIENAKPGMRWEEIGCHWTLGQAYLYSKEAGNDLPNFAEVIWDYDIEAILADCRKLGVKEFTISSTFSSLIETIAKFEELGCTLDGIVKVKEHYTHFGSDEHALIPAFKMTVKEA</sequence>
<keyword evidence="3" id="KW-1185">Reference proteome</keyword>
<feature type="domain" description="DUF7698" evidence="1">
    <location>
        <begin position="1"/>
        <end position="118"/>
    </location>
</feature>
<dbReference type="AlphaFoldDB" id="A0A1Q9JK70"/>
<dbReference type="STRING" id="1261640.BHK98_11310"/>
<gene>
    <name evidence="2" type="ORF">BHK98_11310</name>
</gene>
<comment type="caution">
    <text evidence="2">The sequence shown here is derived from an EMBL/GenBank/DDBJ whole genome shotgun (WGS) entry which is preliminary data.</text>
</comment>
<dbReference type="RefSeq" id="WP_075714352.1">
    <property type="nucleotide sequence ID" value="NZ_MJIE01000001.1"/>
</dbReference>
<dbReference type="EMBL" id="MJIE01000001">
    <property type="protein sequence ID" value="OLR56603.1"/>
    <property type="molecule type" value="Genomic_DNA"/>
</dbReference>
<name>A0A1Q9JK70_9FIRM</name>